<evidence type="ECO:0000259" key="1">
    <source>
        <dbReference type="Pfam" id="PF05050"/>
    </source>
</evidence>
<evidence type="ECO:0000313" key="2">
    <source>
        <dbReference type="EMBL" id="RAJ85778.1"/>
    </source>
</evidence>
<dbReference type="GO" id="GO:0008168">
    <property type="term" value="F:methyltransferase activity"/>
    <property type="evidence" value="ECO:0007669"/>
    <property type="project" value="UniProtKB-KW"/>
</dbReference>
<dbReference type="RefSeq" id="WP_211323764.1">
    <property type="nucleotide sequence ID" value="NZ_QLMA01000002.1"/>
</dbReference>
<dbReference type="GO" id="GO:0005886">
    <property type="term" value="C:plasma membrane"/>
    <property type="evidence" value="ECO:0007669"/>
    <property type="project" value="TreeGrafter"/>
</dbReference>
<protein>
    <submittedName>
        <fullName evidence="2">FkbM family methyltransferase</fullName>
    </submittedName>
</protein>
<dbReference type="GO" id="GO:0016197">
    <property type="term" value="P:endosomal transport"/>
    <property type="evidence" value="ECO:0007669"/>
    <property type="project" value="TreeGrafter"/>
</dbReference>
<organism evidence="2 3">
    <name type="scientific">Chitinophaga dinghuensis</name>
    <dbReference type="NCBI Taxonomy" id="1539050"/>
    <lineage>
        <taxon>Bacteria</taxon>
        <taxon>Pseudomonadati</taxon>
        <taxon>Bacteroidota</taxon>
        <taxon>Chitinophagia</taxon>
        <taxon>Chitinophagales</taxon>
        <taxon>Chitinophagaceae</taxon>
        <taxon>Chitinophaga</taxon>
    </lineage>
</organism>
<keyword evidence="2" id="KW-0808">Transferase</keyword>
<reference evidence="2 3" key="1">
    <citation type="submission" date="2018-06" db="EMBL/GenBank/DDBJ databases">
        <title>Genomic Encyclopedia of Archaeal and Bacterial Type Strains, Phase II (KMG-II): from individual species to whole genera.</title>
        <authorList>
            <person name="Goeker M."/>
        </authorList>
    </citation>
    <scope>NUCLEOTIDE SEQUENCE [LARGE SCALE GENOMIC DNA]</scope>
    <source>
        <strain evidence="2 3">DSM 29821</strain>
    </source>
</reference>
<dbReference type="SUPFAM" id="SSF53335">
    <property type="entry name" value="S-adenosyl-L-methionine-dependent methyltransferases"/>
    <property type="match status" value="1"/>
</dbReference>
<sequence>MQHQPARNSKLSKLRRLLKNFTPDNLRYSEFSFAQEGEDMILRRFVGKKTDGFFVDIGAHHPIRFSNTYRFYLDGWRGINVDAMPGSMLPFQKKRPRDINLEVPVSDKKEVLKFYIFNEPALNTFSEKEARAKDGKNNYKITDVKELQTVTLEDILHEHLPAGQQIDFMSVDVEGLDLQVLQSNNWEKYRPEYLLVEDLMSDVSDSLEGPLYKFLQSKDYKLVARSYNTAFYHDNRK</sequence>
<dbReference type="GO" id="GO:0032259">
    <property type="term" value="P:methylation"/>
    <property type="evidence" value="ECO:0007669"/>
    <property type="project" value="UniProtKB-KW"/>
</dbReference>
<dbReference type="GO" id="GO:0005737">
    <property type="term" value="C:cytoplasm"/>
    <property type="evidence" value="ECO:0007669"/>
    <property type="project" value="GOC"/>
</dbReference>
<gene>
    <name evidence="2" type="ORF">CLV59_102483</name>
</gene>
<accession>A0A327W8I0</accession>
<dbReference type="InterPro" id="IPR006342">
    <property type="entry name" value="FkbM_mtfrase"/>
</dbReference>
<dbReference type="GO" id="GO:0006888">
    <property type="term" value="P:endoplasmic reticulum to Golgi vesicle-mediated transport"/>
    <property type="evidence" value="ECO:0007669"/>
    <property type="project" value="TreeGrafter"/>
</dbReference>
<proteinExistence type="predicted"/>
<keyword evidence="3" id="KW-1185">Reference proteome</keyword>
<dbReference type="PANTHER" id="PTHR34009">
    <property type="entry name" value="PROTEIN STAR"/>
    <property type="match status" value="1"/>
</dbReference>
<keyword evidence="2" id="KW-0489">Methyltransferase</keyword>
<dbReference type="PANTHER" id="PTHR34009:SF2">
    <property type="entry name" value="PROTEIN STAR"/>
    <property type="match status" value="1"/>
</dbReference>
<feature type="domain" description="Methyltransferase FkbM" evidence="1">
    <location>
        <begin position="56"/>
        <end position="221"/>
    </location>
</feature>
<comment type="caution">
    <text evidence="2">The sequence shown here is derived from an EMBL/GenBank/DDBJ whole genome shotgun (WGS) entry which is preliminary data.</text>
</comment>
<dbReference type="InterPro" id="IPR053202">
    <property type="entry name" value="EGF_Rcpt_Signaling_Reg"/>
</dbReference>
<dbReference type="Gene3D" id="3.40.50.150">
    <property type="entry name" value="Vaccinia Virus protein VP39"/>
    <property type="match status" value="1"/>
</dbReference>
<dbReference type="AlphaFoldDB" id="A0A327W8I0"/>
<dbReference type="InterPro" id="IPR029063">
    <property type="entry name" value="SAM-dependent_MTases_sf"/>
</dbReference>
<dbReference type="Proteomes" id="UP000249819">
    <property type="component" value="Unassembled WGS sequence"/>
</dbReference>
<dbReference type="Pfam" id="PF05050">
    <property type="entry name" value="Methyltransf_21"/>
    <property type="match status" value="1"/>
</dbReference>
<dbReference type="EMBL" id="QLMA01000002">
    <property type="protein sequence ID" value="RAJ85778.1"/>
    <property type="molecule type" value="Genomic_DNA"/>
</dbReference>
<evidence type="ECO:0000313" key="3">
    <source>
        <dbReference type="Proteomes" id="UP000249819"/>
    </source>
</evidence>
<name>A0A327W8I0_9BACT</name>